<evidence type="ECO:0000256" key="5">
    <source>
        <dbReference type="SAM" id="MobiDB-lite"/>
    </source>
</evidence>
<dbReference type="Gene3D" id="3.30.70.330">
    <property type="match status" value="1"/>
</dbReference>
<dbReference type="HAMAP" id="MF_01369_B">
    <property type="entry name" value="Ribosomal_uL23_B"/>
    <property type="match status" value="1"/>
</dbReference>
<feature type="compositionally biased region" description="Basic and acidic residues" evidence="5">
    <location>
        <begin position="7"/>
        <end position="20"/>
    </location>
</feature>
<protein>
    <recommendedName>
        <fullName evidence="4">Large ribosomal subunit protein uL23</fullName>
    </recommendedName>
</protein>
<dbReference type="GO" id="GO:0006412">
    <property type="term" value="P:translation"/>
    <property type="evidence" value="ECO:0007669"/>
    <property type="project" value="UniProtKB-UniRule"/>
</dbReference>
<dbReference type="InterPro" id="IPR013025">
    <property type="entry name" value="Ribosomal_uL23-like"/>
</dbReference>
<evidence type="ECO:0000313" key="7">
    <source>
        <dbReference type="Proteomes" id="UP000034589"/>
    </source>
</evidence>
<dbReference type="Proteomes" id="UP000034589">
    <property type="component" value="Unassembled WGS sequence"/>
</dbReference>
<keyword evidence="2 4" id="KW-0689">Ribosomal protein</keyword>
<dbReference type="Pfam" id="PF00276">
    <property type="entry name" value="Ribosomal_L23"/>
    <property type="match status" value="1"/>
</dbReference>
<name>A0A0G1VHY9_9BACT</name>
<evidence type="ECO:0000256" key="4">
    <source>
        <dbReference type="HAMAP-Rule" id="MF_01369"/>
    </source>
</evidence>
<evidence type="ECO:0000256" key="1">
    <source>
        <dbReference type="ARBA" id="ARBA00006700"/>
    </source>
</evidence>
<sequence length="142" mass="15285">MAIFGRTKKDTSQATSSKKEELSTATAKKITDGKAKVAQNNSSSNVRAVKGFAHILRRPRITEKATLHTEKGAYLFDVAPSATKHEIARAVSAVYNVTPRMVHIVTVPAKQKRSARTGGLGVKSGGKKAYVYLKKGETITVS</sequence>
<dbReference type="GO" id="GO:0019843">
    <property type="term" value="F:rRNA binding"/>
    <property type="evidence" value="ECO:0007669"/>
    <property type="project" value="UniProtKB-UniRule"/>
</dbReference>
<dbReference type="InterPro" id="IPR012677">
    <property type="entry name" value="Nucleotide-bd_a/b_plait_sf"/>
</dbReference>
<keyword evidence="4" id="KW-0694">RNA-binding</keyword>
<comment type="caution">
    <text evidence="6">The sequence shown here is derived from an EMBL/GenBank/DDBJ whole genome shotgun (WGS) entry which is preliminary data.</text>
</comment>
<dbReference type="SUPFAM" id="SSF54189">
    <property type="entry name" value="Ribosomal proteins S24e, L23 and L15e"/>
    <property type="match status" value="1"/>
</dbReference>
<accession>A0A0G1VHY9</accession>
<keyword evidence="3 4" id="KW-0687">Ribonucleoprotein</keyword>
<evidence type="ECO:0000313" key="6">
    <source>
        <dbReference type="EMBL" id="KKW05860.1"/>
    </source>
</evidence>
<evidence type="ECO:0000256" key="3">
    <source>
        <dbReference type="ARBA" id="ARBA00023274"/>
    </source>
</evidence>
<reference evidence="6 7" key="1">
    <citation type="journal article" date="2015" name="Nature">
        <title>rRNA introns, odd ribosomes, and small enigmatic genomes across a large radiation of phyla.</title>
        <authorList>
            <person name="Brown C.T."/>
            <person name="Hug L.A."/>
            <person name="Thomas B.C."/>
            <person name="Sharon I."/>
            <person name="Castelle C.J."/>
            <person name="Singh A."/>
            <person name="Wilkins M.J."/>
            <person name="Williams K.H."/>
            <person name="Banfield J.F."/>
        </authorList>
    </citation>
    <scope>NUCLEOTIDE SEQUENCE [LARGE SCALE GENOMIC DNA]</scope>
</reference>
<dbReference type="InterPro" id="IPR012678">
    <property type="entry name" value="Ribosomal_uL23/eL15/eS24_sf"/>
</dbReference>
<comment type="similarity">
    <text evidence="1 4">Belongs to the universal ribosomal protein uL23 family.</text>
</comment>
<proteinExistence type="inferred from homology"/>
<comment type="function">
    <text evidence="4">One of the early assembly proteins it binds 23S rRNA. One of the proteins that surrounds the polypeptide exit tunnel on the outside of the ribosome. Forms the main docking site for trigger factor binding to the ribosome.</text>
</comment>
<keyword evidence="4" id="KW-0699">rRNA-binding</keyword>
<gene>
    <name evidence="4" type="primary">rplW</name>
    <name evidence="6" type="ORF">UY39_C0048G0011</name>
</gene>
<dbReference type="AlphaFoldDB" id="A0A0G1VHY9"/>
<comment type="subunit">
    <text evidence="4">Part of the 50S ribosomal subunit. Contacts protein L29, and trigger factor when it is bound to the ribosome.</text>
</comment>
<dbReference type="GO" id="GO:0003735">
    <property type="term" value="F:structural constituent of ribosome"/>
    <property type="evidence" value="ECO:0007669"/>
    <property type="project" value="InterPro"/>
</dbReference>
<dbReference type="EMBL" id="LCPV01000048">
    <property type="protein sequence ID" value="KKW05860.1"/>
    <property type="molecule type" value="Genomic_DNA"/>
</dbReference>
<feature type="region of interest" description="Disordered" evidence="5">
    <location>
        <begin position="1"/>
        <end position="20"/>
    </location>
</feature>
<evidence type="ECO:0000256" key="2">
    <source>
        <dbReference type="ARBA" id="ARBA00022980"/>
    </source>
</evidence>
<dbReference type="GO" id="GO:0005840">
    <property type="term" value="C:ribosome"/>
    <property type="evidence" value="ECO:0007669"/>
    <property type="project" value="UniProtKB-KW"/>
</dbReference>
<dbReference type="GO" id="GO:1990904">
    <property type="term" value="C:ribonucleoprotein complex"/>
    <property type="evidence" value="ECO:0007669"/>
    <property type="project" value="UniProtKB-KW"/>
</dbReference>
<organism evidence="6 7">
    <name type="scientific">Candidatus Kaiserbacteria bacterium GW2011_GWC2_49_12</name>
    <dbReference type="NCBI Taxonomy" id="1618675"/>
    <lineage>
        <taxon>Bacteria</taxon>
        <taxon>Candidatus Kaiseribacteriota</taxon>
    </lineage>
</organism>